<protein>
    <recommendedName>
        <fullName evidence="4">Zinc-ribbon 15 domain-containing protein</fullName>
    </recommendedName>
</protein>
<comment type="caution">
    <text evidence="2">The sequence shown here is derived from an EMBL/GenBank/DDBJ whole genome shotgun (WGS) entry which is preliminary data.</text>
</comment>
<keyword evidence="1" id="KW-1133">Transmembrane helix</keyword>
<dbReference type="AlphaFoldDB" id="A0A0Q0WE76"/>
<keyword evidence="1" id="KW-0812">Transmembrane</keyword>
<feature type="transmembrane region" description="Helical" evidence="1">
    <location>
        <begin position="120"/>
        <end position="140"/>
    </location>
</feature>
<dbReference type="EMBL" id="JRLF01000006">
    <property type="protein sequence ID" value="KQB42584.1"/>
    <property type="molecule type" value="Genomic_DNA"/>
</dbReference>
<gene>
    <name evidence="2" type="ORF">RC62_3591</name>
</gene>
<evidence type="ECO:0000313" key="3">
    <source>
        <dbReference type="Proteomes" id="UP000050443"/>
    </source>
</evidence>
<accession>A0A0Q0WE76</accession>
<evidence type="ECO:0000256" key="1">
    <source>
        <dbReference type="SAM" id="Phobius"/>
    </source>
</evidence>
<name>A0A0Q0WE76_9FLAO</name>
<proteinExistence type="predicted"/>
<evidence type="ECO:0000313" key="2">
    <source>
        <dbReference type="EMBL" id="KQB42584.1"/>
    </source>
</evidence>
<reference evidence="2 3" key="1">
    <citation type="submission" date="2014-09" db="EMBL/GenBank/DDBJ databases">
        <title>Genome sequence of Flavobacterium aquidurense RC62.</title>
        <authorList>
            <person name="Kim J.F."/>
            <person name="Kwak M.-J."/>
        </authorList>
    </citation>
    <scope>NUCLEOTIDE SEQUENCE [LARGE SCALE GENOMIC DNA]</scope>
    <source>
        <strain evidence="2 3">RC62</strain>
    </source>
</reference>
<sequence>MFVSKIIYPQVTRTLIPQNNMFVFIYQIVTKPLTSKIIPNEICPVCSKNDSIELTLYMRYIAMGIPLFGMGRRTGVVCTSCGNVLKNPDSSIFARKKYSDNVAAAIKDIRASHKRTLWQLVYPWSIWFVIPVLILIMLGISSINKRNTSEKAKEYAELLMHPQIGDIYKSTWYENNLSTGVLVKLMRIDGDTLFIVKTKKNIPMSFAQEEWNKLTADPEAFETKEYKIKKFSLLKETNFGNFFMYNTDTNKKDYPVFLGSVLNSKSEMDLGFETIERKK</sequence>
<dbReference type="Proteomes" id="UP000050443">
    <property type="component" value="Unassembled WGS sequence"/>
</dbReference>
<keyword evidence="1" id="KW-0472">Membrane</keyword>
<evidence type="ECO:0008006" key="4">
    <source>
        <dbReference type="Google" id="ProtNLM"/>
    </source>
</evidence>
<dbReference type="PATRIC" id="fig|362413.3.peg.3516"/>
<organism evidence="2 3">
    <name type="scientific">Flavobacterium aquidurense</name>
    <dbReference type="NCBI Taxonomy" id="362413"/>
    <lineage>
        <taxon>Bacteria</taxon>
        <taxon>Pseudomonadati</taxon>
        <taxon>Bacteroidota</taxon>
        <taxon>Flavobacteriia</taxon>
        <taxon>Flavobacteriales</taxon>
        <taxon>Flavobacteriaceae</taxon>
        <taxon>Flavobacterium</taxon>
    </lineage>
</organism>